<dbReference type="InterPro" id="IPR017896">
    <property type="entry name" value="4Fe4S_Fe-S-bd"/>
</dbReference>
<evidence type="ECO:0000256" key="2">
    <source>
        <dbReference type="ARBA" id="ARBA00023004"/>
    </source>
</evidence>
<feature type="region of interest" description="Disordered" evidence="4">
    <location>
        <begin position="283"/>
        <end position="303"/>
    </location>
</feature>
<dbReference type="InterPro" id="IPR023753">
    <property type="entry name" value="FAD/NAD-binding_dom"/>
</dbReference>
<dbReference type="SUPFAM" id="SSF51971">
    <property type="entry name" value="Nucleotide-binding domain"/>
    <property type="match status" value="1"/>
</dbReference>
<evidence type="ECO:0000256" key="1">
    <source>
        <dbReference type="ARBA" id="ARBA00022723"/>
    </source>
</evidence>
<dbReference type="NCBIfam" id="NF009410">
    <property type="entry name" value="PRK12771.1"/>
    <property type="match status" value="1"/>
</dbReference>
<dbReference type="InterPro" id="IPR028261">
    <property type="entry name" value="DPD_II"/>
</dbReference>
<gene>
    <name evidence="6" type="ORF">SVA_3224</name>
</gene>
<dbReference type="Gene3D" id="3.50.50.60">
    <property type="entry name" value="FAD/NAD(P)-binding domain"/>
    <property type="match status" value="2"/>
</dbReference>
<keyword evidence="2" id="KW-0408">Iron</keyword>
<dbReference type="SUPFAM" id="SSF46548">
    <property type="entry name" value="alpha-helical ferredoxin"/>
    <property type="match status" value="2"/>
</dbReference>
<dbReference type="GO" id="GO:0051536">
    <property type="term" value="F:iron-sulfur cluster binding"/>
    <property type="evidence" value="ECO:0007669"/>
    <property type="project" value="UniProtKB-KW"/>
</dbReference>
<dbReference type="PANTHER" id="PTHR42783:SF3">
    <property type="entry name" value="GLUTAMATE SYNTHASE [NADPH] SMALL CHAIN-RELATED"/>
    <property type="match status" value="1"/>
</dbReference>
<feature type="domain" description="4Fe-4S ferredoxin-type" evidence="5">
    <location>
        <begin position="513"/>
        <end position="542"/>
    </location>
</feature>
<dbReference type="PROSITE" id="PS00198">
    <property type="entry name" value="4FE4S_FER_1"/>
    <property type="match status" value="1"/>
</dbReference>
<evidence type="ECO:0000259" key="5">
    <source>
        <dbReference type="PROSITE" id="PS51379"/>
    </source>
</evidence>
<dbReference type="OrthoDB" id="9803192at2"/>
<dbReference type="Pfam" id="PF07992">
    <property type="entry name" value="Pyr_redox_2"/>
    <property type="match status" value="1"/>
</dbReference>
<dbReference type="PRINTS" id="PR00419">
    <property type="entry name" value="ADXRDTASE"/>
</dbReference>
<dbReference type="RefSeq" id="WP_096462132.1">
    <property type="nucleotide sequence ID" value="NZ_AP014936.1"/>
</dbReference>
<dbReference type="GO" id="GO:0016491">
    <property type="term" value="F:oxidoreductase activity"/>
    <property type="evidence" value="ECO:0007669"/>
    <property type="project" value="InterPro"/>
</dbReference>
<dbReference type="Gene3D" id="1.10.1060.10">
    <property type="entry name" value="Alpha-helical ferredoxin"/>
    <property type="match status" value="1"/>
</dbReference>
<dbReference type="InterPro" id="IPR009051">
    <property type="entry name" value="Helical_ferredxn"/>
</dbReference>
<dbReference type="Pfam" id="PF14691">
    <property type="entry name" value="Fer4_20"/>
    <property type="match status" value="1"/>
</dbReference>
<dbReference type="InterPro" id="IPR017900">
    <property type="entry name" value="4Fe4S_Fe_S_CS"/>
</dbReference>
<protein>
    <submittedName>
        <fullName evidence="6">Glutamate synthase</fullName>
    </submittedName>
</protein>
<reference evidence="6 7" key="1">
    <citation type="submission" date="2015-08" db="EMBL/GenBank/DDBJ databases">
        <title>Complete genome sequence of Sulfurifustis variabilis.</title>
        <authorList>
            <person name="Miura A."/>
            <person name="Kojima H."/>
            <person name="Fukui M."/>
        </authorList>
    </citation>
    <scope>NUCLEOTIDE SEQUENCE [LARGE SCALE GENOMIC DNA]</scope>
    <source>
        <strain evidence="7">skN76</strain>
    </source>
</reference>
<dbReference type="PANTHER" id="PTHR42783">
    <property type="entry name" value="GLUTAMATE SYNTHASE [NADPH] SMALL CHAIN"/>
    <property type="match status" value="1"/>
</dbReference>
<evidence type="ECO:0000256" key="3">
    <source>
        <dbReference type="ARBA" id="ARBA00023014"/>
    </source>
</evidence>
<organism evidence="6 7">
    <name type="scientific">Sulfurifustis variabilis</name>
    <dbReference type="NCBI Taxonomy" id="1675686"/>
    <lineage>
        <taxon>Bacteria</taxon>
        <taxon>Pseudomonadati</taxon>
        <taxon>Pseudomonadota</taxon>
        <taxon>Gammaproteobacteria</taxon>
        <taxon>Acidiferrobacterales</taxon>
        <taxon>Acidiferrobacteraceae</taxon>
        <taxon>Sulfurifustis</taxon>
    </lineage>
</organism>
<dbReference type="PROSITE" id="PS51379">
    <property type="entry name" value="4FE4S_FER_2"/>
    <property type="match status" value="1"/>
</dbReference>
<dbReference type="AlphaFoldDB" id="A0A1C7AEZ2"/>
<dbReference type="InterPro" id="IPR036188">
    <property type="entry name" value="FAD/NAD-bd_sf"/>
</dbReference>
<evidence type="ECO:0000313" key="7">
    <source>
        <dbReference type="Proteomes" id="UP000218899"/>
    </source>
</evidence>
<dbReference type="Gene3D" id="3.30.70.20">
    <property type="match status" value="1"/>
</dbReference>
<accession>A0A1C7AEZ2</accession>
<sequence>MSRLAFEPGSSTAYRTGDWRLARPVYADKWPPCGAACPAGEDIQAYLALIEADRPEAAWRKLTEQNPFPAVCGRICPHPCEGACNRARLDEAVAIHHVERHLGDLARTRGFAHDVPRGARADKRVAVVGAGPAGLSCAYHLARAGYPVTVYDAASEPGGTLRWGVPDYRLPKDALAREIEAILALGVTLRLGMRIGADLGAAELRAQHDAVFLAIGARLPHVPAEGEVSGRSVEYGIDFLDRVNRGERPVLPARVAVIGAGNTAIDVARCARRFGATEVTIVSPQDRPGRRPGQPAEEMKATPSEIAEAEAEGVRLLLRWGVQRLVRSGQHLDGVQLAQVDRVHDDRGRFKPVLYEGTEMFLPAGYVIVATGQHPDWSGLEALRPDPAAGVYAGGDCAGAPRTAAAAIGSGHQGAEDIMAFLEDRAPVNLRRPATVTFEALHTQYYRRLPRRAAAEIDPIARLRDFREAVTGLDAVGAAYEAGRCLSCGVCLECDNCWHFCPDAAVIKQGPGERYRFDYEYCKGCGICAAECPCGHIHMEPEPVSL</sequence>
<evidence type="ECO:0000256" key="4">
    <source>
        <dbReference type="SAM" id="MobiDB-lite"/>
    </source>
</evidence>
<dbReference type="EMBL" id="AP014936">
    <property type="protein sequence ID" value="BAU49772.1"/>
    <property type="molecule type" value="Genomic_DNA"/>
</dbReference>
<evidence type="ECO:0000313" key="6">
    <source>
        <dbReference type="EMBL" id="BAU49772.1"/>
    </source>
</evidence>
<keyword evidence="7" id="KW-1185">Reference proteome</keyword>
<keyword evidence="3" id="KW-0411">Iron-sulfur</keyword>
<dbReference type="KEGG" id="sva:SVA_3224"/>
<dbReference type="GO" id="GO:0046872">
    <property type="term" value="F:metal ion binding"/>
    <property type="evidence" value="ECO:0007669"/>
    <property type="project" value="UniProtKB-KW"/>
</dbReference>
<dbReference type="Proteomes" id="UP000218899">
    <property type="component" value="Chromosome"/>
</dbReference>
<name>A0A1C7AEZ2_9GAMM</name>
<keyword evidence="1" id="KW-0479">Metal-binding</keyword>
<proteinExistence type="predicted"/>